<accession>A0ABT6AT46</accession>
<proteinExistence type="predicted"/>
<reference evidence="1 2" key="1">
    <citation type="submission" date="2023-03" db="EMBL/GenBank/DDBJ databases">
        <title>Draft assemblies of triclosan tolerant bacteria isolated from returned activated sludge.</title>
        <authorList>
            <person name="Van Hamelsveld S."/>
        </authorList>
    </citation>
    <scope>NUCLEOTIDE SEQUENCE [LARGE SCALE GENOMIC DNA]</scope>
    <source>
        <strain evidence="1 2">GW210010_S58</strain>
    </source>
</reference>
<keyword evidence="2" id="KW-1185">Reference proteome</keyword>
<dbReference type="Proteomes" id="UP001216674">
    <property type="component" value="Unassembled WGS sequence"/>
</dbReference>
<dbReference type="RefSeq" id="WP_276266480.1">
    <property type="nucleotide sequence ID" value="NZ_JARJLM010000386.1"/>
</dbReference>
<organism evidence="1 2">
    <name type="scientific">Cupriavidus basilensis</name>
    <dbReference type="NCBI Taxonomy" id="68895"/>
    <lineage>
        <taxon>Bacteria</taxon>
        <taxon>Pseudomonadati</taxon>
        <taxon>Pseudomonadota</taxon>
        <taxon>Betaproteobacteria</taxon>
        <taxon>Burkholderiales</taxon>
        <taxon>Burkholderiaceae</taxon>
        <taxon>Cupriavidus</taxon>
    </lineage>
</organism>
<protein>
    <submittedName>
        <fullName evidence="1">Uncharacterized protein</fullName>
    </submittedName>
</protein>
<sequence>MYRHASSLAVIYPLETGEWLFAAITGPRVIHFGPFESRDDADEILSEMYPDMPTVDLPAQSRKLDGDGVKIMGYAAAQQVVAQTGE</sequence>
<dbReference type="EMBL" id="JARJLM010000386">
    <property type="protein sequence ID" value="MDF3835800.1"/>
    <property type="molecule type" value="Genomic_DNA"/>
</dbReference>
<name>A0ABT6AT46_9BURK</name>
<comment type="caution">
    <text evidence="1">The sequence shown here is derived from an EMBL/GenBank/DDBJ whole genome shotgun (WGS) entry which is preliminary data.</text>
</comment>
<gene>
    <name evidence="1" type="ORF">P3W85_23025</name>
</gene>
<evidence type="ECO:0000313" key="2">
    <source>
        <dbReference type="Proteomes" id="UP001216674"/>
    </source>
</evidence>
<evidence type="ECO:0000313" key="1">
    <source>
        <dbReference type="EMBL" id="MDF3835800.1"/>
    </source>
</evidence>